<comment type="catalytic activity">
    <reaction evidence="8 9">
        <text>a quinone + sn-glycerol 3-phosphate = dihydroxyacetone phosphate + a quinol</text>
        <dbReference type="Rhea" id="RHEA:18977"/>
        <dbReference type="ChEBI" id="CHEBI:24646"/>
        <dbReference type="ChEBI" id="CHEBI:57597"/>
        <dbReference type="ChEBI" id="CHEBI:57642"/>
        <dbReference type="ChEBI" id="CHEBI:132124"/>
        <dbReference type="EC" id="1.1.5.3"/>
    </reaction>
</comment>
<dbReference type="InterPro" id="IPR036188">
    <property type="entry name" value="FAD/NAD-bd_sf"/>
</dbReference>
<dbReference type="InterPro" id="IPR000447">
    <property type="entry name" value="G3P_DH_FAD-dep"/>
</dbReference>
<dbReference type="Gene3D" id="3.50.50.60">
    <property type="entry name" value="FAD/NAD(P)-binding domain"/>
    <property type="match status" value="1"/>
</dbReference>
<evidence type="ECO:0000259" key="11">
    <source>
        <dbReference type="Pfam" id="PF16901"/>
    </source>
</evidence>
<evidence type="ECO:0000313" key="12">
    <source>
        <dbReference type="EMBL" id="HJF31147.1"/>
    </source>
</evidence>
<reference evidence="12" key="2">
    <citation type="submission" date="2021-09" db="EMBL/GenBank/DDBJ databases">
        <authorList>
            <person name="Gilroy R."/>
        </authorList>
    </citation>
    <scope>NUCLEOTIDE SEQUENCE</scope>
    <source>
        <strain evidence="12">CHK171-7178</strain>
    </source>
</reference>
<dbReference type="Gene3D" id="1.10.8.870">
    <property type="entry name" value="Alpha-glycerophosphate oxidase, cap domain"/>
    <property type="match status" value="1"/>
</dbReference>
<keyword evidence="6" id="KW-0274">FAD</keyword>
<name>A0A921FYD7_SPOPS</name>
<organism evidence="12 13">
    <name type="scientific">Sporosarcina psychrophila</name>
    <name type="common">Bacillus psychrophilus</name>
    <dbReference type="NCBI Taxonomy" id="1476"/>
    <lineage>
        <taxon>Bacteria</taxon>
        <taxon>Bacillati</taxon>
        <taxon>Bacillota</taxon>
        <taxon>Bacilli</taxon>
        <taxon>Bacillales</taxon>
        <taxon>Caryophanaceae</taxon>
        <taxon>Sporosarcina</taxon>
    </lineage>
</organism>
<feature type="domain" description="FAD dependent oxidoreductase" evidence="10">
    <location>
        <begin position="22"/>
        <end position="346"/>
    </location>
</feature>
<dbReference type="InterPro" id="IPR006076">
    <property type="entry name" value="FAD-dep_OxRdtase"/>
</dbReference>
<evidence type="ECO:0000256" key="7">
    <source>
        <dbReference type="ARBA" id="ARBA00023002"/>
    </source>
</evidence>
<dbReference type="Proteomes" id="UP000698173">
    <property type="component" value="Unassembled WGS sequence"/>
</dbReference>
<evidence type="ECO:0000256" key="4">
    <source>
        <dbReference type="ARBA" id="ARBA00022630"/>
    </source>
</evidence>
<evidence type="ECO:0000256" key="5">
    <source>
        <dbReference type="ARBA" id="ARBA00022798"/>
    </source>
</evidence>
<dbReference type="PRINTS" id="PR01001">
    <property type="entry name" value="FADG3PDH"/>
</dbReference>
<dbReference type="InterPro" id="IPR038299">
    <property type="entry name" value="DAO_C_sf"/>
</dbReference>
<evidence type="ECO:0000256" key="2">
    <source>
        <dbReference type="ARBA" id="ARBA00004977"/>
    </source>
</evidence>
<evidence type="ECO:0000256" key="8">
    <source>
        <dbReference type="ARBA" id="ARBA00049055"/>
    </source>
</evidence>
<evidence type="ECO:0000256" key="6">
    <source>
        <dbReference type="ARBA" id="ARBA00022827"/>
    </source>
</evidence>
<feature type="domain" description="Alpha-glycerophosphate oxidase C-terminal" evidence="11">
    <location>
        <begin position="404"/>
        <end position="528"/>
    </location>
</feature>
<dbReference type="GO" id="GO:0009331">
    <property type="term" value="C:glycerol-3-phosphate dehydrogenase (FAD) complex"/>
    <property type="evidence" value="ECO:0007669"/>
    <property type="project" value="UniProtKB-UniRule"/>
</dbReference>
<dbReference type="GO" id="GO:0006071">
    <property type="term" value="P:glycerol metabolic process"/>
    <property type="evidence" value="ECO:0007669"/>
    <property type="project" value="UniProtKB-KW"/>
</dbReference>
<dbReference type="EC" id="1.1.5.3" evidence="9"/>
<dbReference type="SUPFAM" id="SSF51905">
    <property type="entry name" value="FAD/NAD(P)-binding domain"/>
    <property type="match status" value="1"/>
</dbReference>
<keyword evidence="7 9" id="KW-0560">Oxidoreductase</keyword>
<comment type="similarity">
    <text evidence="3 9">Belongs to the FAD-dependent glycerol-3-phosphate dehydrogenase family.</text>
</comment>
<dbReference type="SUPFAM" id="SSF54373">
    <property type="entry name" value="FAD-linked reductases, C-terminal domain"/>
    <property type="match status" value="1"/>
</dbReference>
<evidence type="ECO:0000313" key="13">
    <source>
        <dbReference type="Proteomes" id="UP000698173"/>
    </source>
</evidence>
<dbReference type="Pfam" id="PF01266">
    <property type="entry name" value="DAO"/>
    <property type="match status" value="1"/>
</dbReference>
<sequence>MTNFSALEREKVFNELATEEFDVLIIGGGITGAGIALDATARGLKTGLVEMEDFASGTSSRSTKLVHGGLRYLKQFQIKEVAELGKERAIVYENGPHVTTPEWMLLPFHKGGTFGRYSTSLGLKVYDFLAGVKKSERRTMLTKEEILAKAPLVKQDGLLGGGIYVEYRTDDARLTIEVMKAAVEKGATAVNYAKAETFIYTQGKITGVEVLDRVTNKKVVIKAKKVVNAAGPWVDDVKRIEGKTKGKHLILSKGVHLVFDQKDFPLHQAVYFDTPDKRMVFAVPRDGKAYVGTTDTFYEGDPKVMQMTEEDRSYILNAIHYMFPSLNLTAEHVESSWAGVRPLIHEEGKSPSEVSRKDEIWESEKGLITIAGGKLTGYRKMAETVVDKIVEQLSHEEIRHFNNCVTKKLPISGGDIGGSGNLKRFMAQAIEKGQSVGFSERQSRHLAALYGTNVDQVFAIPFEAHTAIPRILYVKLRYAIDSEMVVKATDFFVRRTGDMFFNIDNVNAGKKDVLDEMAIIFGWSDAERQQYEKELEEEMTIATTVQ</sequence>
<evidence type="ECO:0000256" key="1">
    <source>
        <dbReference type="ARBA" id="ARBA00001974"/>
    </source>
</evidence>
<keyword evidence="4 9" id="KW-0285">Flavoprotein</keyword>
<dbReference type="AlphaFoldDB" id="A0A921FYD7"/>
<dbReference type="EMBL" id="DYWT01000087">
    <property type="protein sequence ID" value="HJF31147.1"/>
    <property type="molecule type" value="Genomic_DNA"/>
</dbReference>
<dbReference type="Pfam" id="PF16901">
    <property type="entry name" value="DAO_C"/>
    <property type="match status" value="1"/>
</dbReference>
<accession>A0A921FYD7</accession>
<evidence type="ECO:0000256" key="3">
    <source>
        <dbReference type="ARBA" id="ARBA00007330"/>
    </source>
</evidence>
<comment type="cofactor">
    <cofactor evidence="1 9">
        <name>FAD</name>
        <dbReference type="ChEBI" id="CHEBI:57692"/>
    </cofactor>
</comment>
<dbReference type="GO" id="GO:0046168">
    <property type="term" value="P:glycerol-3-phosphate catabolic process"/>
    <property type="evidence" value="ECO:0007669"/>
    <property type="project" value="TreeGrafter"/>
</dbReference>
<comment type="pathway">
    <text evidence="2">Polyol metabolism; glycerol degradation via glycerol kinase pathway; glycerone phosphate from sn-glycerol 3-phosphate (aerobic route): step 1/1.</text>
</comment>
<dbReference type="PANTHER" id="PTHR11985:SF35">
    <property type="entry name" value="ANAEROBIC GLYCEROL-3-PHOSPHATE DEHYDROGENASE SUBUNIT A"/>
    <property type="match status" value="1"/>
</dbReference>
<protein>
    <recommendedName>
        <fullName evidence="9">Glycerol-3-phosphate dehydrogenase</fullName>
        <ecNumber evidence="9">1.1.5.3</ecNumber>
    </recommendedName>
</protein>
<evidence type="ECO:0000256" key="9">
    <source>
        <dbReference type="RuleBase" id="RU361217"/>
    </source>
</evidence>
<dbReference type="InterPro" id="IPR031656">
    <property type="entry name" value="DAO_C"/>
</dbReference>
<proteinExistence type="inferred from homology"/>
<dbReference type="Gene3D" id="3.30.9.10">
    <property type="entry name" value="D-Amino Acid Oxidase, subunit A, domain 2"/>
    <property type="match status" value="1"/>
</dbReference>
<dbReference type="PANTHER" id="PTHR11985">
    <property type="entry name" value="GLYCEROL-3-PHOSPHATE DEHYDROGENASE"/>
    <property type="match status" value="1"/>
</dbReference>
<comment type="caution">
    <text evidence="12">The sequence shown here is derived from an EMBL/GenBank/DDBJ whole genome shotgun (WGS) entry which is preliminary data.</text>
</comment>
<dbReference type="PROSITE" id="PS00978">
    <property type="entry name" value="FAD_G3PDH_2"/>
    <property type="match status" value="1"/>
</dbReference>
<dbReference type="PROSITE" id="PS00977">
    <property type="entry name" value="FAD_G3PDH_1"/>
    <property type="match status" value="1"/>
</dbReference>
<evidence type="ECO:0000259" key="10">
    <source>
        <dbReference type="Pfam" id="PF01266"/>
    </source>
</evidence>
<keyword evidence="5" id="KW-0319">Glycerol metabolism</keyword>
<dbReference type="GO" id="GO:0004368">
    <property type="term" value="F:glycerol-3-phosphate dehydrogenase (quinone) activity"/>
    <property type="evidence" value="ECO:0007669"/>
    <property type="project" value="UniProtKB-EC"/>
</dbReference>
<reference evidence="12" key="1">
    <citation type="journal article" date="2021" name="PeerJ">
        <title>Extensive microbial diversity within the chicken gut microbiome revealed by metagenomics and culture.</title>
        <authorList>
            <person name="Gilroy R."/>
            <person name="Ravi A."/>
            <person name="Getino M."/>
            <person name="Pursley I."/>
            <person name="Horton D.L."/>
            <person name="Alikhan N.F."/>
            <person name="Baker D."/>
            <person name="Gharbi K."/>
            <person name="Hall N."/>
            <person name="Watson M."/>
            <person name="Adriaenssens E.M."/>
            <person name="Foster-Nyarko E."/>
            <person name="Jarju S."/>
            <person name="Secka A."/>
            <person name="Antonio M."/>
            <person name="Oren A."/>
            <person name="Chaudhuri R.R."/>
            <person name="La Ragione R."/>
            <person name="Hildebrand F."/>
            <person name="Pallen M.J."/>
        </authorList>
    </citation>
    <scope>NUCLEOTIDE SEQUENCE</scope>
    <source>
        <strain evidence="12">CHK171-7178</strain>
    </source>
</reference>
<gene>
    <name evidence="12" type="ORF">K8V56_05120</name>
</gene>